<dbReference type="AlphaFoldDB" id="A0A316TWF8"/>
<name>A0A316TWF8_9BASI</name>
<dbReference type="RefSeq" id="XP_025344827.1">
    <property type="nucleotide sequence ID" value="XM_025489223.1"/>
</dbReference>
<dbReference type="Proteomes" id="UP000245942">
    <property type="component" value="Unassembled WGS sequence"/>
</dbReference>
<sequence length="175" mass="19984">MDIQKEDCWVVLRTNALPHLRSYLRDRPNFDPAGPLECQKGLGEKWAKEFWDQEKGPPWPQWLNAWTAIWSQSGSQSSGSTNSQEKLSDSFTEMIEGNGDVQDFPEPDDSIFSDEDEDEDEEDKLHVTTGTHFVASASTASDRDLRGMLSGKKLKLYENMLVSREYLLYPARTSF</sequence>
<evidence type="ECO:0000313" key="2">
    <source>
        <dbReference type="EMBL" id="PWN17667.1"/>
    </source>
</evidence>
<keyword evidence="3" id="KW-1185">Reference proteome</keyword>
<feature type="compositionally biased region" description="Acidic residues" evidence="1">
    <location>
        <begin position="103"/>
        <end position="122"/>
    </location>
</feature>
<dbReference type="GeneID" id="37010957"/>
<dbReference type="EMBL" id="KZ819343">
    <property type="protein sequence ID" value="PWN17667.1"/>
    <property type="molecule type" value="Genomic_DNA"/>
</dbReference>
<feature type="region of interest" description="Disordered" evidence="1">
    <location>
        <begin position="72"/>
        <end position="126"/>
    </location>
</feature>
<protein>
    <submittedName>
        <fullName evidence="2">Uncharacterized protein</fullName>
    </submittedName>
</protein>
<evidence type="ECO:0000313" key="3">
    <source>
        <dbReference type="Proteomes" id="UP000245942"/>
    </source>
</evidence>
<reference evidence="2 3" key="1">
    <citation type="journal article" date="2018" name="Mol. Biol. Evol.">
        <title>Broad Genomic Sampling Reveals a Smut Pathogenic Ancestry of the Fungal Clade Ustilaginomycotina.</title>
        <authorList>
            <person name="Kijpornyongpan T."/>
            <person name="Mondo S.J."/>
            <person name="Barry K."/>
            <person name="Sandor L."/>
            <person name="Lee J."/>
            <person name="Lipzen A."/>
            <person name="Pangilinan J."/>
            <person name="LaButti K."/>
            <person name="Hainaut M."/>
            <person name="Henrissat B."/>
            <person name="Grigoriev I.V."/>
            <person name="Spatafora J.W."/>
            <person name="Aime M.C."/>
        </authorList>
    </citation>
    <scope>NUCLEOTIDE SEQUENCE [LARGE SCALE GENOMIC DNA]</scope>
    <source>
        <strain evidence="2 3">MCA 4718</strain>
    </source>
</reference>
<proteinExistence type="predicted"/>
<feature type="compositionally biased region" description="Polar residues" evidence="1">
    <location>
        <begin position="81"/>
        <end position="91"/>
    </location>
</feature>
<organism evidence="2 3">
    <name type="scientific">Pseudomicrostroma glucosiphilum</name>
    <dbReference type="NCBI Taxonomy" id="1684307"/>
    <lineage>
        <taxon>Eukaryota</taxon>
        <taxon>Fungi</taxon>
        <taxon>Dikarya</taxon>
        <taxon>Basidiomycota</taxon>
        <taxon>Ustilaginomycotina</taxon>
        <taxon>Exobasidiomycetes</taxon>
        <taxon>Microstromatales</taxon>
        <taxon>Microstromatales incertae sedis</taxon>
        <taxon>Pseudomicrostroma</taxon>
    </lineage>
</organism>
<gene>
    <name evidence="2" type="ORF">BCV69DRAFT_130999</name>
</gene>
<accession>A0A316TWF8</accession>
<evidence type="ECO:0000256" key="1">
    <source>
        <dbReference type="SAM" id="MobiDB-lite"/>
    </source>
</evidence>